<proteinExistence type="predicted"/>
<gene>
    <name evidence="3" type="ORF">V5O48_006793</name>
</gene>
<keyword evidence="2" id="KW-0732">Signal</keyword>
<feature type="chain" id="PRO_5047090022" evidence="2">
    <location>
        <begin position="16"/>
        <end position="224"/>
    </location>
</feature>
<sequence>MHFLAGLLLVSSAIAGPVTPPPGPAGVAAPPAPADESISFNNWNNISSLQGFDDFRGKDNYDGSKNAQVIVVQQQQQVCQTKQVEIIQQKLVVLQELAKRIITEQICEVEVQTIVLEQFRSGFKVFQQDVQRVTTRQVGFDEKIAAKISEIVNVDGTLSDKDLGFSGTDVGNNTVVIGGNNWDDQKSPEIVKKAQEDAEKAAAAGDKGNSTDSDSGPTRRWWLY</sequence>
<feature type="signal peptide" evidence="2">
    <location>
        <begin position="1"/>
        <end position="15"/>
    </location>
</feature>
<protein>
    <submittedName>
        <fullName evidence="3">Uncharacterized protein</fullName>
    </submittedName>
</protein>
<accession>A0ABR3FIH2</accession>
<organism evidence="3 4">
    <name type="scientific">Marasmius crinis-equi</name>
    <dbReference type="NCBI Taxonomy" id="585013"/>
    <lineage>
        <taxon>Eukaryota</taxon>
        <taxon>Fungi</taxon>
        <taxon>Dikarya</taxon>
        <taxon>Basidiomycota</taxon>
        <taxon>Agaricomycotina</taxon>
        <taxon>Agaricomycetes</taxon>
        <taxon>Agaricomycetidae</taxon>
        <taxon>Agaricales</taxon>
        <taxon>Marasmiineae</taxon>
        <taxon>Marasmiaceae</taxon>
        <taxon>Marasmius</taxon>
    </lineage>
</organism>
<feature type="region of interest" description="Disordered" evidence="1">
    <location>
        <begin position="179"/>
        <end position="224"/>
    </location>
</feature>
<name>A0ABR3FIH2_9AGAR</name>
<comment type="caution">
    <text evidence="3">The sequence shown here is derived from an EMBL/GenBank/DDBJ whole genome shotgun (WGS) entry which is preliminary data.</text>
</comment>
<reference evidence="3 4" key="1">
    <citation type="submission" date="2024-02" db="EMBL/GenBank/DDBJ databases">
        <title>A draft genome for the cacao thread blight pathogen Marasmius crinis-equi.</title>
        <authorList>
            <person name="Cohen S.P."/>
            <person name="Baruah I.K."/>
            <person name="Amoako-Attah I."/>
            <person name="Bukari Y."/>
            <person name="Meinhardt L.W."/>
            <person name="Bailey B.A."/>
        </authorList>
    </citation>
    <scope>NUCLEOTIDE SEQUENCE [LARGE SCALE GENOMIC DNA]</scope>
    <source>
        <strain evidence="3 4">GH-76</strain>
    </source>
</reference>
<keyword evidence="4" id="KW-1185">Reference proteome</keyword>
<dbReference type="Proteomes" id="UP001465976">
    <property type="component" value="Unassembled WGS sequence"/>
</dbReference>
<evidence type="ECO:0000256" key="1">
    <source>
        <dbReference type="SAM" id="MobiDB-lite"/>
    </source>
</evidence>
<evidence type="ECO:0000313" key="3">
    <source>
        <dbReference type="EMBL" id="KAL0575171.1"/>
    </source>
</evidence>
<evidence type="ECO:0000256" key="2">
    <source>
        <dbReference type="SAM" id="SignalP"/>
    </source>
</evidence>
<dbReference type="EMBL" id="JBAHYK010000329">
    <property type="protein sequence ID" value="KAL0575171.1"/>
    <property type="molecule type" value="Genomic_DNA"/>
</dbReference>
<feature type="compositionally biased region" description="Basic and acidic residues" evidence="1">
    <location>
        <begin position="183"/>
        <end position="200"/>
    </location>
</feature>
<evidence type="ECO:0000313" key="4">
    <source>
        <dbReference type="Proteomes" id="UP001465976"/>
    </source>
</evidence>